<keyword evidence="1" id="KW-1133">Transmembrane helix</keyword>
<dbReference type="InterPro" id="IPR007960">
    <property type="entry name" value="TAS2R"/>
</dbReference>
<dbReference type="Proteomes" id="UP000593567">
    <property type="component" value="Unassembled WGS sequence"/>
</dbReference>
<dbReference type="EMBL" id="VXIV02001177">
    <property type="protein sequence ID" value="KAF6034015.1"/>
    <property type="molecule type" value="Genomic_DNA"/>
</dbReference>
<protein>
    <recommendedName>
        <fullName evidence="4">G-protein coupled receptors family 1 profile domain-containing protein</fullName>
    </recommendedName>
</protein>
<comment type="caution">
    <text evidence="2">The sequence shown here is derived from an EMBL/GenBank/DDBJ whole genome shotgun (WGS) entry which is preliminary data.</text>
</comment>
<proteinExistence type="predicted"/>
<evidence type="ECO:0000256" key="1">
    <source>
        <dbReference type="SAM" id="Phobius"/>
    </source>
</evidence>
<keyword evidence="3" id="KW-1185">Reference proteome</keyword>
<name>A0A7J7K746_BUGNE</name>
<keyword evidence="1" id="KW-0472">Membrane</keyword>
<dbReference type="AlphaFoldDB" id="A0A7J7K746"/>
<evidence type="ECO:0000313" key="3">
    <source>
        <dbReference type="Proteomes" id="UP000593567"/>
    </source>
</evidence>
<accession>A0A7J7K746</accession>
<dbReference type="Pfam" id="PF05296">
    <property type="entry name" value="TAS2R"/>
    <property type="match status" value="1"/>
</dbReference>
<feature type="transmembrane region" description="Helical" evidence="1">
    <location>
        <begin position="57"/>
        <end position="78"/>
    </location>
</feature>
<organism evidence="2 3">
    <name type="scientific">Bugula neritina</name>
    <name type="common">Brown bryozoan</name>
    <name type="synonym">Sertularia neritina</name>
    <dbReference type="NCBI Taxonomy" id="10212"/>
    <lineage>
        <taxon>Eukaryota</taxon>
        <taxon>Metazoa</taxon>
        <taxon>Spiralia</taxon>
        <taxon>Lophotrochozoa</taxon>
        <taxon>Bryozoa</taxon>
        <taxon>Gymnolaemata</taxon>
        <taxon>Cheilostomatida</taxon>
        <taxon>Flustrina</taxon>
        <taxon>Buguloidea</taxon>
        <taxon>Bugulidae</taxon>
        <taxon>Bugula</taxon>
    </lineage>
</organism>
<feature type="transmembrane region" description="Helical" evidence="1">
    <location>
        <begin position="12"/>
        <end position="32"/>
    </location>
</feature>
<dbReference type="Gene3D" id="1.20.1070.10">
    <property type="entry name" value="Rhodopsin 7-helix transmembrane proteins"/>
    <property type="match status" value="1"/>
</dbReference>
<evidence type="ECO:0000313" key="2">
    <source>
        <dbReference type="EMBL" id="KAF6034015.1"/>
    </source>
</evidence>
<evidence type="ECO:0008006" key="4">
    <source>
        <dbReference type="Google" id="ProtNLM"/>
    </source>
</evidence>
<dbReference type="SUPFAM" id="SSF81321">
    <property type="entry name" value="Family A G protein-coupled receptor-like"/>
    <property type="match status" value="1"/>
</dbReference>
<gene>
    <name evidence="2" type="ORF">EB796_007677</name>
</gene>
<sequence length="146" mass="16951">MPIEFNIQTDVVFASSVTITLTTCVILLFKTWKELRRMQQRNTAGPDDLMVKRSAQYILIICITFYLLYVPAFMSAIFNVIEVLPRKIAIVTRWMSMFYQSVYGILNIVVYIVMTPGYRTHIMRLLRVKKVRMQPAADDSTNRGNC</sequence>
<feature type="transmembrane region" description="Helical" evidence="1">
    <location>
        <begin position="98"/>
        <end position="118"/>
    </location>
</feature>
<reference evidence="2" key="1">
    <citation type="submission" date="2020-06" db="EMBL/GenBank/DDBJ databases">
        <title>Draft genome of Bugula neritina, a colonial animal packing powerful symbionts and potential medicines.</title>
        <authorList>
            <person name="Rayko M."/>
        </authorList>
    </citation>
    <scope>NUCLEOTIDE SEQUENCE [LARGE SCALE GENOMIC DNA]</scope>
    <source>
        <strain evidence="2">Kwan_BN1</strain>
    </source>
</reference>
<keyword evidence="1" id="KW-0812">Transmembrane</keyword>
<dbReference type="GO" id="GO:0016020">
    <property type="term" value="C:membrane"/>
    <property type="evidence" value="ECO:0007669"/>
    <property type="project" value="InterPro"/>
</dbReference>
<dbReference type="GO" id="GO:0033038">
    <property type="term" value="F:bitter taste receptor activity"/>
    <property type="evidence" value="ECO:0007669"/>
    <property type="project" value="InterPro"/>
</dbReference>
<dbReference type="GO" id="GO:0004930">
    <property type="term" value="F:G protein-coupled receptor activity"/>
    <property type="evidence" value="ECO:0007669"/>
    <property type="project" value="InterPro"/>
</dbReference>